<evidence type="ECO:0000256" key="1">
    <source>
        <dbReference type="ARBA" id="ARBA00004496"/>
    </source>
</evidence>
<evidence type="ECO:0000256" key="9">
    <source>
        <dbReference type="PROSITE-ProRule" id="PRU01091"/>
    </source>
</evidence>
<accession>A0A1N6JY03</accession>
<keyword evidence="7" id="KW-0804">Transcription</keyword>
<reference evidence="12 13" key="1">
    <citation type="submission" date="2016-11" db="EMBL/GenBank/DDBJ databases">
        <authorList>
            <person name="Jaros S."/>
            <person name="Januszkiewicz K."/>
            <person name="Wedrychowicz H."/>
        </authorList>
    </citation>
    <scope>NUCLEOTIDE SEQUENCE [LARGE SCALE GENOMIC DNA]</scope>
    <source>
        <strain evidence="12 13">GAS86</strain>
    </source>
</reference>
<keyword evidence="4" id="KW-0902">Two-component regulatory system</keyword>
<gene>
    <name evidence="12" type="ORF">SAMN05444168_5414</name>
</gene>
<dbReference type="Gene3D" id="6.10.250.690">
    <property type="match status" value="1"/>
</dbReference>
<dbReference type="SMART" id="SM00862">
    <property type="entry name" value="Trans_reg_C"/>
    <property type="match status" value="1"/>
</dbReference>
<dbReference type="GO" id="GO:0000156">
    <property type="term" value="F:phosphorelay response regulator activity"/>
    <property type="evidence" value="ECO:0007669"/>
    <property type="project" value="TreeGrafter"/>
</dbReference>
<dbReference type="GO" id="GO:0032993">
    <property type="term" value="C:protein-DNA complex"/>
    <property type="evidence" value="ECO:0007669"/>
    <property type="project" value="TreeGrafter"/>
</dbReference>
<keyword evidence="5" id="KW-0805">Transcription regulation</keyword>
<feature type="domain" description="Response regulatory" evidence="10">
    <location>
        <begin position="8"/>
        <end position="121"/>
    </location>
</feature>
<dbReference type="InterPro" id="IPR016032">
    <property type="entry name" value="Sig_transdc_resp-reg_C-effctor"/>
</dbReference>
<dbReference type="GO" id="GO:0005829">
    <property type="term" value="C:cytosol"/>
    <property type="evidence" value="ECO:0007669"/>
    <property type="project" value="TreeGrafter"/>
</dbReference>
<comment type="subcellular location">
    <subcellularLocation>
        <location evidence="1">Cytoplasm</location>
    </subcellularLocation>
</comment>
<dbReference type="GO" id="GO:0006355">
    <property type="term" value="P:regulation of DNA-templated transcription"/>
    <property type="evidence" value="ECO:0007669"/>
    <property type="project" value="InterPro"/>
</dbReference>
<sequence>MSNENLPHVLVVDDDPAIRTLIADYLRENDMRVAAAANGKEMAAALKEFAIDLIVLDLRMPGEDGMQIARRVRDQSSLPIIIVSGRLDEADRVMALELGADDYVTKPFSPRELLARIRTVLRRTAASQTLIGRQLDVRAYRFAGWELNIGTRKLTTPAGERIELTNGEFSLLSAFLSAPGRVLSRDQLLEASRLYDDVFDRSIDVQILRLRRKIEEDASTPQFIKTERGAGYVFAVPVEKLSSVAL</sequence>
<dbReference type="Pfam" id="PF00072">
    <property type="entry name" value="Response_reg"/>
    <property type="match status" value="1"/>
</dbReference>
<dbReference type="RefSeq" id="WP_074267401.1">
    <property type="nucleotide sequence ID" value="NZ_FSRM01000002.1"/>
</dbReference>
<dbReference type="InterPro" id="IPR001867">
    <property type="entry name" value="OmpR/PhoB-type_DNA-bd"/>
</dbReference>
<name>A0A1N6JY03_9BURK</name>
<dbReference type="FunFam" id="1.10.10.10:FF:000099">
    <property type="entry name" value="Two-component system response regulator TorR"/>
    <property type="match status" value="1"/>
</dbReference>
<dbReference type="OrthoDB" id="165980at2"/>
<evidence type="ECO:0000259" key="11">
    <source>
        <dbReference type="PROSITE" id="PS51755"/>
    </source>
</evidence>
<dbReference type="InterPro" id="IPR039420">
    <property type="entry name" value="WalR-like"/>
</dbReference>
<evidence type="ECO:0000313" key="12">
    <source>
        <dbReference type="EMBL" id="SIO49224.1"/>
    </source>
</evidence>
<evidence type="ECO:0000256" key="2">
    <source>
        <dbReference type="ARBA" id="ARBA00022490"/>
    </source>
</evidence>
<dbReference type="AlphaFoldDB" id="A0A1N6JY03"/>
<protein>
    <submittedName>
        <fullName evidence="12">DNA-binding response regulator, OmpR family, contains REC and winged-helix (WHTH) domain</fullName>
    </submittedName>
</protein>
<proteinExistence type="predicted"/>
<dbReference type="PROSITE" id="PS51755">
    <property type="entry name" value="OMPR_PHOB"/>
    <property type="match status" value="1"/>
</dbReference>
<dbReference type="Gene3D" id="3.40.50.2300">
    <property type="match status" value="1"/>
</dbReference>
<dbReference type="PANTHER" id="PTHR48111:SF4">
    <property type="entry name" value="DNA-BINDING DUAL TRANSCRIPTIONAL REGULATOR OMPR"/>
    <property type="match status" value="1"/>
</dbReference>
<dbReference type="Gene3D" id="1.10.10.10">
    <property type="entry name" value="Winged helix-like DNA-binding domain superfamily/Winged helix DNA-binding domain"/>
    <property type="match status" value="1"/>
</dbReference>
<dbReference type="Pfam" id="PF00486">
    <property type="entry name" value="Trans_reg_C"/>
    <property type="match status" value="1"/>
</dbReference>
<keyword evidence="6 9" id="KW-0238">DNA-binding</keyword>
<dbReference type="GO" id="GO:0000976">
    <property type="term" value="F:transcription cis-regulatory region binding"/>
    <property type="evidence" value="ECO:0007669"/>
    <property type="project" value="TreeGrafter"/>
</dbReference>
<feature type="modified residue" description="4-aspartylphosphate" evidence="8">
    <location>
        <position position="57"/>
    </location>
</feature>
<evidence type="ECO:0000256" key="6">
    <source>
        <dbReference type="ARBA" id="ARBA00023125"/>
    </source>
</evidence>
<feature type="DNA-binding region" description="OmpR/PhoB-type" evidence="9">
    <location>
        <begin position="137"/>
        <end position="236"/>
    </location>
</feature>
<keyword evidence="2" id="KW-0963">Cytoplasm</keyword>
<dbReference type="PROSITE" id="PS50110">
    <property type="entry name" value="RESPONSE_REGULATORY"/>
    <property type="match status" value="1"/>
</dbReference>
<dbReference type="Proteomes" id="UP000184693">
    <property type="component" value="Unassembled WGS sequence"/>
</dbReference>
<keyword evidence="3 8" id="KW-0597">Phosphoprotein</keyword>
<organism evidence="12 13">
    <name type="scientific">Paraburkholderia phenazinium</name>
    <dbReference type="NCBI Taxonomy" id="60549"/>
    <lineage>
        <taxon>Bacteria</taxon>
        <taxon>Pseudomonadati</taxon>
        <taxon>Pseudomonadota</taxon>
        <taxon>Betaproteobacteria</taxon>
        <taxon>Burkholderiales</taxon>
        <taxon>Burkholderiaceae</taxon>
        <taxon>Paraburkholderia</taxon>
    </lineage>
</organism>
<evidence type="ECO:0000256" key="7">
    <source>
        <dbReference type="ARBA" id="ARBA00023163"/>
    </source>
</evidence>
<evidence type="ECO:0000256" key="5">
    <source>
        <dbReference type="ARBA" id="ARBA00023015"/>
    </source>
</evidence>
<dbReference type="InterPro" id="IPR001789">
    <property type="entry name" value="Sig_transdc_resp-reg_receiver"/>
</dbReference>
<evidence type="ECO:0000259" key="10">
    <source>
        <dbReference type="PROSITE" id="PS50110"/>
    </source>
</evidence>
<dbReference type="InterPro" id="IPR036388">
    <property type="entry name" value="WH-like_DNA-bd_sf"/>
</dbReference>
<evidence type="ECO:0000256" key="3">
    <source>
        <dbReference type="ARBA" id="ARBA00022553"/>
    </source>
</evidence>
<dbReference type="EMBL" id="FSRM01000002">
    <property type="protein sequence ID" value="SIO49224.1"/>
    <property type="molecule type" value="Genomic_DNA"/>
</dbReference>
<dbReference type="SUPFAM" id="SSF46894">
    <property type="entry name" value="C-terminal effector domain of the bipartite response regulators"/>
    <property type="match status" value="1"/>
</dbReference>
<evidence type="ECO:0000256" key="4">
    <source>
        <dbReference type="ARBA" id="ARBA00023012"/>
    </source>
</evidence>
<evidence type="ECO:0000313" key="13">
    <source>
        <dbReference type="Proteomes" id="UP000184693"/>
    </source>
</evidence>
<dbReference type="CDD" id="cd00383">
    <property type="entry name" value="trans_reg_C"/>
    <property type="match status" value="1"/>
</dbReference>
<dbReference type="PANTHER" id="PTHR48111">
    <property type="entry name" value="REGULATOR OF RPOS"/>
    <property type="match status" value="1"/>
</dbReference>
<feature type="domain" description="OmpR/PhoB-type" evidence="11">
    <location>
        <begin position="137"/>
        <end position="236"/>
    </location>
</feature>
<dbReference type="SMART" id="SM00448">
    <property type="entry name" value="REC"/>
    <property type="match status" value="1"/>
</dbReference>
<dbReference type="SUPFAM" id="SSF52172">
    <property type="entry name" value="CheY-like"/>
    <property type="match status" value="1"/>
</dbReference>
<dbReference type="InterPro" id="IPR011006">
    <property type="entry name" value="CheY-like_superfamily"/>
</dbReference>
<evidence type="ECO:0000256" key="8">
    <source>
        <dbReference type="PROSITE-ProRule" id="PRU00169"/>
    </source>
</evidence>